<dbReference type="AlphaFoldDB" id="A2WW86"/>
<reference evidence="1 2" key="1">
    <citation type="journal article" date="2005" name="PLoS Biol.">
        <title>The genomes of Oryza sativa: a history of duplications.</title>
        <authorList>
            <person name="Yu J."/>
            <person name="Wang J."/>
            <person name="Lin W."/>
            <person name="Li S."/>
            <person name="Li H."/>
            <person name="Zhou J."/>
            <person name="Ni P."/>
            <person name="Dong W."/>
            <person name="Hu S."/>
            <person name="Zeng C."/>
            <person name="Zhang J."/>
            <person name="Zhang Y."/>
            <person name="Li R."/>
            <person name="Xu Z."/>
            <person name="Li S."/>
            <person name="Li X."/>
            <person name="Zheng H."/>
            <person name="Cong L."/>
            <person name="Lin L."/>
            <person name="Yin J."/>
            <person name="Geng J."/>
            <person name="Li G."/>
            <person name="Shi J."/>
            <person name="Liu J."/>
            <person name="Lv H."/>
            <person name="Li J."/>
            <person name="Wang J."/>
            <person name="Deng Y."/>
            <person name="Ran L."/>
            <person name="Shi X."/>
            <person name="Wang X."/>
            <person name="Wu Q."/>
            <person name="Li C."/>
            <person name="Ren X."/>
            <person name="Wang J."/>
            <person name="Wang X."/>
            <person name="Li D."/>
            <person name="Liu D."/>
            <person name="Zhang X."/>
            <person name="Ji Z."/>
            <person name="Zhao W."/>
            <person name="Sun Y."/>
            <person name="Zhang Z."/>
            <person name="Bao J."/>
            <person name="Han Y."/>
            <person name="Dong L."/>
            <person name="Ji J."/>
            <person name="Chen P."/>
            <person name="Wu S."/>
            <person name="Liu J."/>
            <person name="Xiao Y."/>
            <person name="Bu D."/>
            <person name="Tan J."/>
            <person name="Yang L."/>
            <person name="Ye C."/>
            <person name="Zhang J."/>
            <person name="Xu J."/>
            <person name="Zhou Y."/>
            <person name="Yu Y."/>
            <person name="Zhang B."/>
            <person name="Zhuang S."/>
            <person name="Wei H."/>
            <person name="Liu B."/>
            <person name="Lei M."/>
            <person name="Yu H."/>
            <person name="Li Y."/>
            <person name="Xu H."/>
            <person name="Wei S."/>
            <person name="He X."/>
            <person name="Fang L."/>
            <person name="Zhang Z."/>
            <person name="Zhang Y."/>
            <person name="Huang X."/>
            <person name="Su Z."/>
            <person name="Tong W."/>
            <person name="Li J."/>
            <person name="Tong Z."/>
            <person name="Li S."/>
            <person name="Ye J."/>
            <person name="Wang L."/>
            <person name="Fang L."/>
            <person name="Lei T."/>
            <person name="Chen C."/>
            <person name="Chen H."/>
            <person name="Xu Z."/>
            <person name="Li H."/>
            <person name="Huang H."/>
            <person name="Zhang F."/>
            <person name="Xu H."/>
            <person name="Li N."/>
            <person name="Zhao C."/>
            <person name="Li S."/>
            <person name="Dong L."/>
            <person name="Huang Y."/>
            <person name="Li L."/>
            <person name="Xi Y."/>
            <person name="Qi Q."/>
            <person name="Li W."/>
            <person name="Zhang B."/>
            <person name="Hu W."/>
            <person name="Zhang Y."/>
            <person name="Tian X."/>
            <person name="Jiao Y."/>
            <person name="Liang X."/>
            <person name="Jin J."/>
            <person name="Gao L."/>
            <person name="Zheng W."/>
            <person name="Hao B."/>
            <person name="Liu S."/>
            <person name="Wang W."/>
            <person name="Yuan L."/>
            <person name="Cao M."/>
            <person name="McDermott J."/>
            <person name="Samudrala R."/>
            <person name="Wang J."/>
            <person name="Wong G.K."/>
            <person name="Yang H."/>
        </authorList>
    </citation>
    <scope>NUCLEOTIDE SEQUENCE [LARGE SCALE GENOMIC DNA]</scope>
    <source>
        <strain evidence="2">cv. 93-11</strain>
    </source>
</reference>
<dbReference type="Gramene" id="BGIOSGA004669-TA">
    <property type="protein sequence ID" value="BGIOSGA004669-PA"/>
    <property type="gene ID" value="BGIOSGA004669"/>
</dbReference>
<name>A2WW86_ORYSI</name>
<organism evidence="1 2">
    <name type="scientific">Oryza sativa subsp. indica</name>
    <name type="common">Rice</name>
    <dbReference type="NCBI Taxonomy" id="39946"/>
    <lineage>
        <taxon>Eukaryota</taxon>
        <taxon>Viridiplantae</taxon>
        <taxon>Streptophyta</taxon>
        <taxon>Embryophyta</taxon>
        <taxon>Tracheophyta</taxon>
        <taxon>Spermatophyta</taxon>
        <taxon>Magnoliopsida</taxon>
        <taxon>Liliopsida</taxon>
        <taxon>Poales</taxon>
        <taxon>Poaceae</taxon>
        <taxon>BOP clade</taxon>
        <taxon>Oryzoideae</taxon>
        <taxon>Oryzeae</taxon>
        <taxon>Oryzinae</taxon>
        <taxon>Oryza</taxon>
        <taxon>Oryza sativa</taxon>
    </lineage>
</organism>
<dbReference type="Proteomes" id="UP000007015">
    <property type="component" value="Chromosome 1"/>
</dbReference>
<keyword evidence="2" id="KW-1185">Reference proteome</keyword>
<gene>
    <name evidence="1" type="ORF">OsI_04168</name>
</gene>
<accession>A2WW86</accession>
<protein>
    <submittedName>
        <fullName evidence="1">Uncharacterized protein</fullName>
    </submittedName>
</protein>
<dbReference type="EMBL" id="CM000126">
    <property type="protein sequence ID" value="EAY76232.1"/>
    <property type="molecule type" value="Genomic_DNA"/>
</dbReference>
<sequence length="61" mass="6022">MATERDEARGLCVDGMFVGGGDGARLGSHDGATSAVHASLLAAASTMYGFADFNAPSTASA</sequence>
<evidence type="ECO:0000313" key="1">
    <source>
        <dbReference type="EMBL" id="EAY76232.1"/>
    </source>
</evidence>
<dbReference type="HOGENOM" id="CLU_2926785_0_0_1"/>
<proteinExistence type="predicted"/>
<evidence type="ECO:0000313" key="2">
    <source>
        <dbReference type="Proteomes" id="UP000007015"/>
    </source>
</evidence>